<feature type="region of interest" description="N-terminal hotdog fold" evidence="8">
    <location>
        <begin position="1484"/>
        <end position="1617"/>
    </location>
</feature>
<gene>
    <name evidence="13" type="ORF">ABL_06657</name>
</gene>
<dbReference type="Pfam" id="PF14765">
    <property type="entry name" value="PS-DH"/>
    <property type="match status" value="1"/>
</dbReference>
<dbReference type="SUPFAM" id="SSF52151">
    <property type="entry name" value="FabD/lysophospholipase-like"/>
    <property type="match status" value="1"/>
</dbReference>
<dbReference type="InterPro" id="IPR049551">
    <property type="entry name" value="PKS_DH_C"/>
</dbReference>
<evidence type="ECO:0000256" key="3">
    <source>
        <dbReference type="ARBA" id="ARBA00022553"/>
    </source>
</evidence>
<dbReference type="Gene3D" id="3.40.366.10">
    <property type="entry name" value="Malonyl-Coenzyme A Acyl Carrier Protein, domain 2"/>
    <property type="match status" value="1"/>
</dbReference>
<dbReference type="Gene3D" id="3.30.70.3290">
    <property type="match status" value="1"/>
</dbReference>
<keyword evidence="7 10" id="KW-0472">Membrane</keyword>
<reference evidence="14" key="1">
    <citation type="journal article" date="2016" name="Genome Announc.">
        <title>Draft genome sequence of Aspergillus niger strain An76.</title>
        <authorList>
            <person name="Gong W."/>
            <person name="Cheng Z."/>
            <person name="Zhang H."/>
            <person name="Liu L."/>
            <person name="Gao P."/>
            <person name="Wang L."/>
        </authorList>
    </citation>
    <scope>NUCLEOTIDE SEQUENCE [LARGE SCALE GENOMIC DNA]</scope>
    <source>
        <strain evidence="14">An76</strain>
    </source>
</reference>
<dbReference type="PANTHER" id="PTHR43775">
    <property type="entry name" value="FATTY ACID SYNTHASE"/>
    <property type="match status" value="1"/>
</dbReference>
<keyword evidence="6 10" id="KW-1133">Transmembrane helix</keyword>
<dbReference type="SUPFAM" id="SSF55048">
    <property type="entry name" value="Probable ACP-binding domain of malonyl-CoA ACP transacylase"/>
    <property type="match status" value="1"/>
</dbReference>
<dbReference type="InterPro" id="IPR020841">
    <property type="entry name" value="PKS_Beta-ketoAc_synthase_dom"/>
</dbReference>
<dbReference type="SUPFAM" id="SSF81338">
    <property type="entry name" value="Aquaporin-like"/>
    <property type="match status" value="1"/>
</dbReference>
<dbReference type="InterPro" id="IPR014031">
    <property type="entry name" value="Ketoacyl_synth_C"/>
</dbReference>
<dbReference type="InterPro" id="IPR050091">
    <property type="entry name" value="PKS_NRPS_Biosynth_Enz"/>
</dbReference>
<feature type="region of interest" description="Disordered" evidence="9">
    <location>
        <begin position="2008"/>
        <end position="2052"/>
    </location>
</feature>
<dbReference type="Gene3D" id="3.10.129.110">
    <property type="entry name" value="Polyketide synthase dehydratase"/>
    <property type="match status" value="1"/>
</dbReference>
<dbReference type="PANTHER" id="PTHR43775:SF37">
    <property type="entry name" value="SI:DKEY-61P9.11"/>
    <property type="match status" value="1"/>
</dbReference>
<feature type="compositionally biased region" description="Acidic residues" evidence="9">
    <location>
        <begin position="2017"/>
        <end position="2031"/>
    </location>
</feature>
<dbReference type="VEuPathDB" id="FungiDB:ATCC64974_26080"/>
<dbReference type="Proteomes" id="UP000068243">
    <property type="component" value="Unassembled WGS sequence"/>
</dbReference>
<dbReference type="SMART" id="SM00825">
    <property type="entry name" value="PKS_KS"/>
    <property type="match status" value="1"/>
</dbReference>
<dbReference type="VEuPathDB" id="FungiDB:M747DRAFT_374043"/>
<dbReference type="InterPro" id="IPR001227">
    <property type="entry name" value="Ac_transferase_dom_sf"/>
</dbReference>
<dbReference type="InterPro" id="IPR023271">
    <property type="entry name" value="Aquaporin-like"/>
</dbReference>
<dbReference type="SMART" id="SM00826">
    <property type="entry name" value="PKS_DH"/>
    <property type="match status" value="1"/>
</dbReference>
<evidence type="ECO:0000256" key="1">
    <source>
        <dbReference type="ARBA" id="ARBA00004141"/>
    </source>
</evidence>
<organism evidence="13 14">
    <name type="scientific">Aspergillus niger</name>
    <dbReference type="NCBI Taxonomy" id="5061"/>
    <lineage>
        <taxon>Eukaryota</taxon>
        <taxon>Fungi</taxon>
        <taxon>Dikarya</taxon>
        <taxon>Ascomycota</taxon>
        <taxon>Pezizomycotina</taxon>
        <taxon>Eurotiomycetes</taxon>
        <taxon>Eurotiomycetidae</taxon>
        <taxon>Eurotiales</taxon>
        <taxon>Aspergillaceae</taxon>
        <taxon>Aspergillus</taxon>
        <taxon>Aspergillus subgen. Circumdati</taxon>
    </lineage>
</organism>
<dbReference type="Gene3D" id="3.40.47.10">
    <property type="match status" value="1"/>
</dbReference>
<dbReference type="PROSITE" id="PS52019">
    <property type="entry name" value="PKS_MFAS_DH"/>
    <property type="match status" value="1"/>
</dbReference>
<feature type="transmembrane region" description="Helical" evidence="10">
    <location>
        <begin position="140"/>
        <end position="165"/>
    </location>
</feature>
<evidence type="ECO:0000256" key="7">
    <source>
        <dbReference type="ARBA" id="ARBA00023136"/>
    </source>
</evidence>
<dbReference type="PROSITE" id="PS52004">
    <property type="entry name" value="KS3_2"/>
    <property type="match status" value="1"/>
</dbReference>
<dbReference type="SUPFAM" id="SSF53901">
    <property type="entry name" value="Thiolase-like"/>
    <property type="match status" value="1"/>
</dbReference>
<dbReference type="Gene3D" id="1.20.1080.10">
    <property type="entry name" value="Glycerol uptake facilitator protein"/>
    <property type="match status" value="1"/>
</dbReference>
<dbReference type="GO" id="GO:0006633">
    <property type="term" value="P:fatty acid biosynthetic process"/>
    <property type="evidence" value="ECO:0007669"/>
    <property type="project" value="TreeGrafter"/>
</dbReference>
<feature type="transmembrane region" description="Helical" evidence="10">
    <location>
        <begin position="177"/>
        <end position="195"/>
    </location>
</feature>
<evidence type="ECO:0000313" key="13">
    <source>
        <dbReference type="EMBL" id="GAQ43996.1"/>
    </source>
</evidence>
<dbReference type="Gene3D" id="3.30.70.250">
    <property type="entry name" value="Malonyl-CoA ACP transacylase, ACP-binding"/>
    <property type="match status" value="1"/>
</dbReference>
<dbReference type="Pfam" id="PF16073">
    <property type="entry name" value="SAT"/>
    <property type="match status" value="1"/>
</dbReference>
<comment type="subcellular location">
    <subcellularLocation>
        <location evidence="1">Membrane</location>
        <topology evidence="1">Multi-pass membrane protein</topology>
    </subcellularLocation>
</comment>
<keyword evidence="2" id="KW-0596">Phosphopantetheine</keyword>
<dbReference type="SMART" id="SM00827">
    <property type="entry name" value="PKS_AT"/>
    <property type="match status" value="1"/>
</dbReference>
<dbReference type="GO" id="GO:0004312">
    <property type="term" value="F:fatty acid synthase activity"/>
    <property type="evidence" value="ECO:0007669"/>
    <property type="project" value="TreeGrafter"/>
</dbReference>
<dbReference type="OrthoDB" id="329835at2759"/>
<dbReference type="Pfam" id="PF02801">
    <property type="entry name" value="Ketoacyl-synt_C"/>
    <property type="match status" value="1"/>
</dbReference>
<evidence type="ECO:0000256" key="9">
    <source>
        <dbReference type="SAM" id="MobiDB-lite"/>
    </source>
</evidence>
<feature type="active site" description="Proton donor; for dehydratase activity" evidence="8">
    <location>
        <position position="1705"/>
    </location>
</feature>
<feature type="region of interest" description="C-terminal hotdog fold" evidence="8">
    <location>
        <begin position="1645"/>
        <end position="1793"/>
    </location>
</feature>
<dbReference type="CDD" id="cd00833">
    <property type="entry name" value="PKS"/>
    <property type="match status" value="1"/>
</dbReference>
<dbReference type="Pfam" id="PF00698">
    <property type="entry name" value="Acyl_transf_1"/>
    <property type="match status" value="1"/>
</dbReference>
<evidence type="ECO:0000259" key="11">
    <source>
        <dbReference type="PROSITE" id="PS52004"/>
    </source>
</evidence>
<evidence type="ECO:0000256" key="4">
    <source>
        <dbReference type="ARBA" id="ARBA00022679"/>
    </source>
</evidence>
<feature type="transmembrane region" description="Helical" evidence="10">
    <location>
        <begin position="381"/>
        <end position="401"/>
    </location>
</feature>
<dbReference type="PRINTS" id="PR00783">
    <property type="entry name" value="MINTRINSICP"/>
</dbReference>
<dbReference type="NCBIfam" id="TIGR04532">
    <property type="entry name" value="PT_fungal_PKS"/>
    <property type="match status" value="1"/>
</dbReference>
<feature type="transmembrane region" description="Helical" evidence="10">
    <location>
        <begin position="248"/>
        <end position="267"/>
    </location>
</feature>
<proteinExistence type="predicted"/>
<dbReference type="VEuPathDB" id="FungiDB:An09g05730"/>
<keyword evidence="5 10" id="KW-0812">Transmembrane</keyword>
<dbReference type="InterPro" id="IPR042104">
    <property type="entry name" value="PKS_dehydratase_sf"/>
</dbReference>
<protein>
    <submittedName>
        <fullName evidence="13">Polyketide synthase</fullName>
    </submittedName>
</protein>
<evidence type="ECO:0000259" key="12">
    <source>
        <dbReference type="PROSITE" id="PS52019"/>
    </source>
</evidence>
<dbReference type="Pfam" id="PF22621">
    <property type="entry name" value="CurL-like_PKS_C"/>
    <property type="match status" value="1"/>
</dbReference>
<dbReference type="VEuPathDB" id="FungiDB:M747DRAFT_321856"/>
<feature type="domain" description="Ketosynthase family 3 (KS3)" evidence="11">
    <location>
        <begin position="617"/>
        <end position="1002"/>
    </location>
</feature>
<dbReference type="InterPro" id="IPR014043">
    <property type="entry name" value="Acyl_transferase_dom"/>
</dbReference>
<sequence>MAGLLFRSQNDIDPSVNVQHLSSKPHVPPFVGRIGGNQGIVLDRADPDNAEYLRKVPDAAPLMSARDAFNVRGFTDLNLWRFAVVECVGNTLPDRYPTSFITAWSAATPANVAPPTPTTPAGIFATTAFLGPLVGAFTNWALLTLFIFSFSAVSGSHLNPIITLATFFARLISLPRMVLYLAGQILGGALAGWILQSAFGSGQYSVGGCVVDTALVPVREAFVLEFICCLILIFLSFGVGLDPRQVRVYGAALSPWLVGMVLGVHSIRRDASVYTWDHPFPGTIGFTGRIKDLYAKATQYNRLRDFLTVVDRLVHSQQFGIPTTESRLFDDYDSMDTMAEAYAQRTDYGVVMPTVLLCVAQLGGLILHLEEDPTLLWGQTSKLHIVGLCTGLFPAALAATVPSPAELLPLSLLMVVLSLRLAIQVDRRSRYIETSTQSWAVSVKRASAGELERVITSFNEEHEIPEHKRAYISAELDTSVTISGPPSTLSLLMRHPSISNLPKSELPIAAAYHAPHLRRPSLEDILGPLKIPDLRVRRNVTVVSPNSGMPYATASLRGLLHFMMADLLQNKVSWNRMMRGLPPGLRTSNATVAVAPSDRLGSLVDESFLGEYFDADCNAVAIVGMSCRLPGIGSPDDLWKILENGQSIYKGTPASYLDAHTSVDRSGSVKDSSQSVQSCFIDQPGLFDTGLFNVAPDEVKDIHPIKRLLLLAMYEALENAGYTPHSRDSRRVGTFIGQATDQPRYLRDTVGAGRLNQYFKWDGPSYTIDTASSPSAAPMEMAYHALHRSKCDIAVVVGTNHLSDPTCSSTEEGHFRSEGVGVVILKRLPDALKNNDRVRGVITAVVSSNTADPCNKPPQKRLFKDVLRRARLGPGDLDYIEGDGCDEEQNMAQVESILDLVSLTPEGNEPLRIGSVKPTVGHLGAASGILSVLKSVLMLERGVIPPYVGISSASKRHLAKGKVEVPQSAVAFLQSRRGRDTRRILVNHSNAMGDKMALLIENHPCAIPQKRSDQRANYMVAVSGQTVKSLRGNQERLLQYLQAQPEVQLADVAYTTTTRRLHHVYRRAYSVGHVRQLKEILQKELADPLPVDHIGNQPSRVFVFTGQEGQYPAMGRQLFRTCPTFKQRLLECNNICTQLGYGAFVDIIEREDLDLGDVTPVQSQLAVISLELALADAWQTWGTTPDMVMGHSLGEYAALCVAGVLSLYDTLYLVGARAQLIQRDCTRDAHGMLTIRSDPETIRNALLQYEEFAGCTISCLNGPSSTVVSGEHDQLCLLKDHLDGISNRLLPVPFGFHSPQMDSTLDEYRQLCSSIRFNAPQIPVISTLTGCAVECAGIFGPDYLARQTREPVKFQEAVRTCEMKLTEKGKGLWLEIGPAPVCTEIALSQQSVPEQHMLFSLSPKRNDWEVISQALTQLYTIGSDINWRAFHSDYVDNLQLLDLPKYAFDLKDFGIPYQKDSVLMTGGRPNGPSRDIPFSTSTLHKIEKEVHGEKGSAVTFSSDLSQPTLLSALKGHSMFNQCVFPSSVYTDMALTAASYTFKVREAVSEVPPMSVSNMEILQPLVVQQDQPNPVLKLRAERSKGSNCVEVVCSSQAPSSPEEQRHARCTVYFDSSDSTKQHLRDRSHHTQSKCDTLQRAARTGSAHHLRNSIIYRLFSQPIVYGPRYRCIREITIHEELREATATIKFPRPATGETFTISPYWMDSFIQLGSFALNGHDNAPEDTAYICTGWWKLWAPADLSPDREYTSYVHMQETEPESGLHIGEVYLLSDGQIIGGCTGLRFQQLPRPELCELLTTGISRSDAKAPAPSTEPEAPSYTKPQVIKVLTPSPMRVLVQTLTHLVPSDNLIANGEPYGDKLFSMLDRTCNHVWDYPFEPGLQRWYSYGDEFGYNNRVCFFLLDYGDAPDGKDEEVPIQCLTWDGEKFIPKPDILESEDVQAELKDIPFTPGPSDRGEIPPMRDIVRRRLRKAQFLSRCELDYMVEHPEDQEWLQRKVKPRFWANFLEQMERRGKQNEDEKEGEDYVEKEEEEEAKKGEEDEVEGQVQSGYVIK</sequence>
<dbReference type="Pfam" id="PF21089">
    <property type="entry name" value="PKS_DH_N"/>
    <property type="match status" value="1"/>
</dbReference>
<dbReference type="VEuPathDB" id="FungiDB:ASPNIDRAFT2_1099425"/>
<dbReference type="InterPro" id="IPR000425">
    <property type="entry name" value="MIP"/>
</dbReference>
<evidence type="ECO:0000256" key="6">
    <source>
        <dbReference type="ARBA" id="ARBA00022989"/>
    </source>
</evidence>
<dbReference type="VEuPathDB" id="FungiDB:ATCC64974_8540"/>
<dbReference type="VEuPathDB" id="FungiDB:ASPNIDRAFT2_1170692"/>
<dbReference type="InterPro" id="IPR016036">
    <property type="entry name" value="Malonyl_transacylase_ACP-bd"/>
</dbReference>
<comment type="caution">
    <text evidence="13">The sequence shown here is derived from an EMBL/GenBank/DDBJ whole genome shotgun (WGS) entry which is preliminary data.</text>
</comment>
<dbReference type="InterPro" id="IPR049552">
    <property type="entry name" value="PKS_DH_N"/>
</dbReference>
<dbReference type="VEuPathDB" id="FungiDB:An03g05770"/>
<feature type="domain" description="PKS/mFAS DH" evidence="12">
    <location>
        <begin position="1484"/>
        <end position="1793"/>
    </location>
</feature>
<dbReference type="InterPro" id="IPR020807">
    <property type="entry name" value="PKS_DH"/>
</dbReference>
<dbReference type="InterPro" id="IPR016035">
    <property type="entry name" value="Acyl_Trfase/lysoPLipase"/>
</dbReference>
<dbReference type="InterPro" id="IPR032088">
    <property type="entry name" value="SAT"/>
</dbReference>
<dbReference type="Pfam" id="PF00230">
    <property type="entry name" value="MIP"/>
    <property type="match status" value="1"/>
</dbReference>
<feature type="transmembrane region" description="Helical" evidence="10">
    <location>
        <begin position="221"/>
        <end position="241"/>
    </location>
</feature>
<dbReference type="GO" id="GO:0044550">
    <property type="term" value="P:secondary metabolite biosynthetic process"/>
    <property type="evidence" value="ECO:0007669"/>
    <property type="project" value="UniProtKB-ARBA"/>
</dbReference>
<dbReference type="GO" id="GO:0016020">
    <property type="term" value="C:membrane"/>
    <property type="evidence" value="ECO:0007669"/>
    <property type="project" value="UniProtKB-SubCell"/>
</dbReference>
<dbReference type="InterPro" id="IPR014030">
    <property type="entry name" value="Ketoacyl_synth_N"/>
</dbReference>
<dbReference type="EMBL" id="BCMY01000011">
    <property type="protein sequence ID" value="GAQ43996.1"/>
    <property type="molecule type" value="Genomic_DNA"/>
</dbReference>
<evidence type="ECO:0000256" key="5">
    <source>
        <dbReference type="ARBA" id="ARBA00022692"/>
    </source>
</evidence>
<feature type="transmembrane region" description="Helical" evidence="10">
    <location>
        <begin position="348"/>
        <end position="369"/>
    </location>
</feature>
<dbReference type="Pfam" id="PF00109">
    <property type="entry name" value="ketoacyl-synt"/>
    <property type="match status" value="1"/>
</dbReference>
<keyword evidence="3" id="KW-0597">Phosphoprotein</keyword>
<keyword evidence="4" id="KW-0808">Transferase</keyword>
<accession>A0A100IMK5</accession>
<dbReference type="InterPro" id="IPR049900">
    <property type="entry name" value="PKS_mFAS_DH"/>
</dbReference>
<dbReference type="InterPro" id="IPR030918">
    <property type="entry name" value="PT_fungal_PKS"/>
</dbReference>
<evidence type="ECO:0000256" key="10">
    <source>
        <dbReference type="SAM" id="Phobius"/>
    </source>
</evidence>
<evidence type="ECO:0000256" key="8">
    <source>
        <dbReference type="PROSITE-ProRule" id="PRU01363"/>
    </source>
</evidence>
<feature type="active site" description="Proton acceptor; for dehydratase activity" evidence="8">
    <location>
        <position position="1516"/>
    </location>
</feature>
<name>A0A100IMK5_ASPNG</name>
<evidence type="ECO:0000313" key="14">
    <source>
        <dbReference type="Proteomes" id="UP000068243"/>
    </source>
</evidence>
<dbReference type="OMA" id="EMAYHAL"/>
<dbReference type="GO" id="GO:0015267">
    <property type="term" value="F:channel activity"/>
    <property type="evidence" value="ECO:0007669"/>
    <property type="project" value="InterPro"/>
</dbReference>
<evidence type="ECO:0000256" key="2">
    <source>
        <dbReference type="ARBA" id="ARBA00022450"/>
    </source>
</evidence>
<dbReference type="InterPro" id="IPR016039">
    <property type="entry name" value="Thiolase-like"/>
</dbReference>